<dbReference type="EMBL" id="AP025637">
    <property type="protein sequence ID" value="BDG72866.1"/>
    <property type="molecule type" value="Genomic_DNA"/>
</dbReference>
<gene>
    <name evidence="1" type="ORF">Rmf_27950</name>
</gene>
<sequence length="247" mass="26653">MPSDATPPEVQPDGGYAEYFAGGYTKVRGWLASRGAAGLKAVLTFQERRGVTGTIAEIGTFHGKTFVGLGLAVRPQETLVGVDLFVHLGTDFEPILRRNCATFGVDPDRFRLHRGPSTDLGIPEWRELLGPPARLVHVDGSHQYAPALHDLKLAASHLAPGGAILVDDILSVVCPDVTTAAIDFLREHSDFRAVALFDRDGRIGRGGAKLLMAAAQDEDAYVKALAFAFRPARAVRRPFATSRPLVF</sequence>
<organism evidence="1 2">
    <name type="scientific">Roseomonas fluvialis</name>
    <dbReference type="NCBI Taxonomy" id="1750527"/>
    <lineage>
        <taxon>Bacteria</taxon>
        <taxon>Pseudomonadati</taxon>
        <taxon>Pseudomonadota</taxon>
        <taxon>Alphaproteobacteria</taxon>
        <taxon>Acetobacterales</taxon>
        <taxon>Roseomonadaceae</taxon>
        <taxon>Roseomonas</taxon>
    </lineage>
</organism>
<reference evidence="1 2" key="1">
    <citation type="journal article" date="2016" name="Microbes Environ.">
        <title>Phylogenetically diverse aerobic anoxygenic phototrophic bacteria isolated from epilithic biofilms in Tama river, Japan.</title>
        <authorList>
            <person name="Hirose S."/>
            <person name="Matsuura K."/>
            <person name="Haruta S."/>
        </authorList>
    </citation>
    <scope>NUCLEOTIDE SEQUENCE [LARGE SCALE GENOMIC DNA]</scope>
    <source>
        <strain evidence="1 2">S08</strain>
    </source>
</reference>
<keyword evidence="2" id="KW-1185">Reference proteome</keyword>
<dbReference type="Gene3D" id="3.40.50.150">
    <property type="entry name" value="Vaccinia Virus protein VP39"/>
    <property type="match status" value="1"/>
</dbReference>
<dbReference type="RefSeq" id="WP_244407051.1">
    <property type="nucleotide sequence ID" value="NZ_AP025637.1"/>
</dbReference>
<name>A0ABM7Y432_9PROT</name>
<proteinExistence type="predicted"/>
<dbReference type="Pfam" id="PF13578">
    <property type="entry name" value="Methyltransf_24"/>
    <property type="match status" value="1"/>
</dbReference>
<evidence type="ECO:0008006" key="3">
    <source>
        <dbReference type="Google" id="ProtNLM"/>
    </source>
</evidence>
<protein>
    <recommendedName>
        <fullName evidence="3">Class I SAM-dependent methyltransferase</fullName>
    </recommendedName>
</protein>
<dbReference type="InterPro" id="IPR029063">
    <property type="entry name" value="SAM-dependent_MTases_sf"/>
</dbReference>
<accession>A0ABM7Y432</accession>
<evidence type="ECO:0000313" key="2">
    <source>
        <dbReference type="Proteomes" id="UP000831327"/>
    </source>
</evidence>
<evidence type="ECO:0000313" key="1">
    <source>
        <dbReference type="EMBL" id="BDG72866.1"/>
    </source>
</evidence>
<dbReference type="SUPFAM" id="SSF53335">
    <property type="entry name" value="S-adenosyl-L-methionine-dependent methyltransferases"/>
    <property type="match status" value="1"/>
</dbReference>
<dbReference type="Proteomes" id="UP000831327">
    <property type="component" value="Chromosome"/>
</dbReference>